<protein>
    <submittedName>
        <fullName evidence="2">Uncharacterized protein</fullName>
    </submittedName>
</protein>
<dbReference type="AlphaFoldDB" id="A0A0H5RD39"/>
<name>A0A0H5RD39_9EUKA</name>
<organism evidence="2">
    <name type="scientific">Spongospora subterranea</name>
    <dbReference type="NCBI Taxonomy" id="70186"/>
    <lineage>
        <taxon>Eukaryota</taxon>
        <taxon>Sar</taxon>
        <taxon>Rhizaria</taxon>
        <taxon>Endomyxa</taxon>
        <taxon>Phytomyxea</taxon>
        <taxon>Plasmodiophorida</taxon>
        <taxon>Plasmodiophoridae</taxon>
        <taxon>Spongospora</taxon>
    </lineage>
</organism>
<keyword evidence="1" id="KW-0175">Coiled coil</keyword>
<proteinExistence type="predicted"/>
<reference evidence="2" key="1">
    <citation type="submission" date="2015-04" db="EMBL/GenBank/DDBJ databases">
        <title>The genome sequence of the plant pathogenic Rhizarian Plasmodiophora brassicae reveals insights in its biotrophic life cycle and the origin of chitin synthesis.</title>
        <authorList>
            <person name="Schwelm A."/>
            <person name="Fogelqvist J."/>
            <person name="Knaust A."/>
            <person name="Julke S."/>
            <person name="Lilja T."/>
            <person name="Dhandapani V."/>
            <person name="Bonilla-Rosso G."/>
            <person name="Karlsson M."/>
            <person name="Shevchenko A."/>
            <person name="Choi S.R."/>
            <person name="Kim H.G."/>
            <person name="Park J.Y."/>
            <person name="Lim Y.P."/>
            <person name="Ludwig-Muller J."/>
            <person name="Dixelius C."/>
        </authorList>
    </citation>
    <scope>NUCLEOTIDE SEQUENCE</scope>
    <source>
        <tissue evidence="2">Potato root galls</tissue>
    </source>
</reference>
<feature type="coiled-coil region" evidence="1">
    <location>
        <begin position="52"/>
        <end position="79"/>
    </location>
</feature>
<evidence type="ECO:0000313" key="2">
    <source>
        <dbReference type="EMBL" id="CRZ11517.1"/>
    </source>
</evidence>
<sequence>MTSMAESSPNRLDVLLSKPLRRPNARKMAKTMAAASLPLLKNIPNLGRKKPRSDGQADYETMEEEIRTLKAQVSVLTRGQRHLRNTVQMKDAKLIQKQHEIEGFLSKENGPISVNMKAKLLHQMGHVQAYKEKVKQLRNELEESHKQLAGLRHKCRFSQLEELRIQVEEFYAEVLRLRGKRLGDVDMAVGAVKTLEKDLRVHCSAVNLRKQLSELKGRDGLLSEELENNLSYLLNERRRLLHEQDVNFLSDRDLFARNFRLAKSLISQIAKK</sequence>
<dbReference type="EMBL" id="HACM01011075">
    <property type="protein sequence ID" value="CRZ11517.1"/>
    <property type="molecule type" value="Transcribed_RNA"/>
</dbReference>
<feature type="coiled-coil region" evidence="1">
    <location>
        <begin position="127"/>
        <end position="180"/>
    </location>
</feature>
<evidence type="ECO:0000256" key="1">
    <source>
        <dbReference type="SAM" id="Coils"/>
    </source>
</evidence>
<accession>A0A0H5RD39</accession>